<evidence type="ECO:0000313" key="5">
    <source>
        <dbReference type="Proteomes" id="UP000254374"/>
    </source>
</evidence>
<protein>
    <submittedName>
        <fullName evidence="3">Uncharacterized protein</fullName>
    </submittedName>
</protein>
<evidence type="ECO:0000313" key="4">
    <source>
        <dbReference type="Proteomes" id="UP000186808"/>
    </source>
</evidence>
<reference evidence="3 5" key="2">
    <citation type="submission" date="2018-06" db="EMBL/GenBank/DDBJ databases">
        <authorList>
            <consortium name="Pathogen Informatics"/>
            <person name="Doyle S."/>
        </authorList>
    </citation>
    <scope>NUCLEOTIDE SEQUENCE [LARGE SCALE GENOMIC DNA]</scope>
    <source>
        <strain evidence="3 5">NCTC11401</strain>
    </source>
</reference>
<proteinExistence type="predicted"/>
<evidence type="ECO:0000313" key="2">
    <source>
        <dbReference type="EMBL" id="SIQ52986.1"/>
    </source>
</evidence>
<accession>A0A377GIJ8</accession>
<dbReference type="AlphaFoldDB" id="A0A377GIJ8"/>
<reference evidence="2 4" key="1">
    <citation type="submission" date="2017-01" db="EMBL/GenBank/DDBJ databases">
        <authorList>
            <person name="Varghese N."/>
            <person name="Submissions S."/>
        </authorList>
    </citation>
    <scope>NUCLEOTIDE SEQUENCE [LARGE SCALE GENOMIC DNA]</scope>
    <source>
        <strain evidence="2 4">ATCC 33342</strain>
    </source>
</reference>
<name>A0A377GIJ8_9GAMM</name>
<dbReference type="Proteomes" id="UP000254374">
    <property type="component" value="Unassembled WGS sequence"/>
</dbReference>
<dbReference type="STRING" id="464.Lgor_1323"/>
<evidence type="ECO:0000313" key="3">
    <source>
        <dbReference type="EMBL" id="STO24365.1"/>
    </source>
</evidence>
<evidence type="ECO:0000256" key="1">
    <source>
        <dbReference type="SAM" id="MobiDB-lite"/>
    </source>
</evidence>
<feature type="region of interest" description="Disordered" evidence="1">
    <location>
        <begin position="75"/>
        <end position="105"/>
    </location>
</feature>
<sequence length="105" mass="12265">MYLNCSFEHIMKKSKWHEIKKLDTQEKLGNDELTYDPIDTKKELDEIEKITYDSNDTRREMEVLTNTLVGATHLPAQLINQKNPLDPNDTPTETEDLEPNAPKHR</sequence>
<dbReference type="Proteomes" id="UP000186808">
    <property type="component" value="Unassembled WGS sequence"/>
</dbReference>
<dbReference type="EMBL" id="UGGV01000001">
    <property type="protein sequence ID" value="STO24365.1"/>
    <property type="molecule type" value="Genomic_DNA"/>
</dbReference>
<organism evidence="3 5">
    <name type="scientific">Fluoribacter gormanii</name>
    <dbReference type="NCBI Taxonomy" id="464"/>
    <lineage>
        <taxon>Bacteria</taxon>
        <taxon>Pseudomonadati</taxon>
        <taxon>Pseudomonadota</taxon>
        <taxon>Gammaproteobacteria</taxon>
        <taxon>Legionellales</taxon>
        <taxon>Legionellaceae</taxon>
        <taxon>Fluoribacter</taxon>
    </lineage>
</organism>
<dbReference type="EMBL" id="FTNL01000001">
    <property type="protein sequence ID" value="SIQ52986.1"/>
    <property type="molecule type" value="Genomic_DNA"/>
</dbReference>
<gene>
    <name evidence="3" type="ORF">NCTC11401_01177</name>
    <name evidence="2" type="ORF">SAMN05421777_101242</name>
</gene>
<keyword evidence="4" id="KW-1185">Reference proteome</keyword>